<accession>A0A9D2PVJ7</accession>
<keyword evidence="1" id="KW-0732">Signal</keyword>
<evidence type="ECO:0000313" key="2">
    <source>
        <dbReference type="EMBL" id="HJC68032.1"/>
    </source>
</evidence>
<dbReference type="PROSITE" id="PS51257">
    <property type="entry name" value="PROKAR_LIPOPROTEIN"/>
    <property type="match status" value="1"/>
</dbReference>
<feature type="chain" id="PRO_5039293125" description="DUF5666 domain-containing protein" evidence="1">
    <location>
        <begin position="26"/>
        <end position="281"/>
    </location>
</feature>
<reference evidence="2" key="2">
    <citation type="submission" date="2021-04" db="EMBL/GenBank/DDBJ databases">
        <authorList>
            <person name="Gilroy R."/>
        </authorList>
    </citation>
    <scope>NUCLEOTIDE SEQUENCE</scope>
    <source>
        <strain evidence="2">CHK198-12963</strain>
    </source>
</reference>
<evidence type="ECO:0000256" key="1">
    <source>
        <dbReference type="SAM" id="SignalP"/>
    </source>
</evidence>
<dbReference type="EMBL" id="DWWB01000089">
    <property type="protein sequence ID" value="HJC68032.1"/>
    <property type="molecule type" value="Genomic_DNA"/>
</dbReference>
<dbReference type="AlphaFoldDB" id="A0A9D2PVJ7"/>
<evidence type="ECO:0000313" key="3">
    <source>
        <dbReference type="Proteomes" id="UP000823863"/>
    </source>
</evidence>
<sequence length="281" mass="30134">MKKVAITAALLAMALGMTACSSGSAQNETTQEATEAAVQETTQAQTEETEEEEEDYFYGFVTEVTDTEVTIQDDEGETAVFDYSEADFSDDYPLSVGDEVEITFLGTRSEEVTKAVFVDLITSAAEEAQEAEAANEDPVLTGTIEKVEGTVLSLKSDEDDNVYKFDTSIAQQVSLGGIQAGTEAEITYYGDLEDEDYLPVATRIVTEDAYDSEDAQEYTLTGTVVEAGTDYVVLETADQDQSLFTFVGEAGMFDGVTAGDTATVIYEGTLTGKTVQAVGLK</sequence>
<organism evidence="2 3">
    <name type="scientific">Candidatus Enterocloster excrementigallinarum</name>
    <dbReference type="NCBI Taxonomy" id="2838558"/>
    <lineage>
        <taxon>Bacteria</taxon>
        <taxon>Bacillati</taxon>
        <taxon>Bacillota</taxon>
        <taxon>Clostridia</taxon>
        <taxon>Lachnospirales</taxon>
        <taxon>Lachnospiraceae</taxon>
        <taxon>Enterocloster</taxon>
    </lineage>
</organism>
<evidence type="ECO:0008006" key="4">
    <source>
        <dbReference type="Google" id="ProtNLM"/>
    </source>
</evidence>
<proteinExistence type="predicted"/>
<protein>
    <recommendedName>
        <fullName evidence="4">DUF5666 domain-containing protein</fullName>
    </recommendedName>
</protein>
<comment type="caution">
    <text evidence="2">The sequence shown here is derived from an EMBL/GenBank/DDBJ whole genome shotgun (WGS) entry which is preliminary data.</text>
</comment>
<reference evidence="2" key="1">
    <citation type="journal article" date="2021" name="PeerJ">
        <title>Extensive microbial diversity within the chicken gut microbiome revealed by metagenomics and culture.</title>
        <authorList>
            <person name="Gilroy R."/>
            <person name="Ravi A."/>
            <person name="Getino M."/>
            <person name="Pursley I."/>
            <person name="Horton D.L."/>
            <person name="Alikhan N.F."/>
            <person name="Baker D."/>
            <person name="Gharbi K."/>
            <person name="Hall N."/>
            <person name="Watson M."/>
            <person name="Adriaenssens E.M."/>
            <person name="Foster-Nyarko E."/>
            <person name="Jarju S."/>
            <person name="Secka A."/>
            <person name="Antonio M."/>
            <person name="Oren A."/>
            <person name="Chaudhuri R.R."/>
            <person name="La Ragione R."/>
            <person name="Hildebrand F."/>
            <person name="Pallen M.J."/>
        </authorList>
    </citation>
    <scope>NUCLEOTIDE SEQUENCE</scope>
    <source>
        <strain evidence="2">CHK198-12963</strain>
    </source>
</reference>
<dbReference type="Proteomes" id="UP000823863">
    <property type="component" value="Unassembled WGS sequence"/>
</dbReference>
<gene>
    <name evidence="2" type="ORF">H9931_15200</name>
</gene>
<feature type="signal peptide" evidence="1">
    <location>
        <begin position="1"/>
        <end position="25"/>
    </location>
</feature>
<name>A0A9D2PVJ7_9FIRM</name>